<proteinExistence type="predicted"/>
<gene>
    <name evidence="4" type="ORF">L201_001127</name>
</gene>
<dbReference type="Proteomes" id="UP001355207">
    <property type="component" value="Chromosome 1"/>
</dbReference>
<keyword evidence="2" id="KW-0732">Signal</keyword>
<dbReference type="SMART" id="SM00672">
    <property type="entry name" value="CAP10"/>
    <property type="match status" value="1"/>
</dbReference>
<keyword evidence="5" id="KW-1185">Reference proteome</keyword>
<dbReference type="Pfam" id="PF05686">
    <property type="entry name" value="Glyco_transf_90"/>
    <property type="match status" value="1"/>
</dbReference>
<feature type="compositionally biased region" description="Low complexity" evidence="1">
    <location>
        <begin position="130"/>
        <end position="142"/>
    </location>
</feature>
<feature type="chain" id="PRO_5043433137" description="Glycosyl transferase CAP10 domain-containing protein" evidence="2">
    <location>
        <begin position="30"/>
        <end position="734"/>
    </location>
</feature>
<dbReference type="RefSeq" id="XP_066073017.1">
    <property type="nucleotide sequence ID" value="XM_066216920.1"/>
</dbReference>
<dbReference type="PANTHER" id="PTHR12203:SF118">
    <property type="entry name" value="BETA-1,2-XYLOSYLTRANSFERASE 1"/>
    <property type="match status" value="1"/>
</dbReference>
<evidence type="ECO:0000313" key="4">
    <source>
        <dbReference type="EMBL" id="WWC86254.1"/>
    </source>
</evidence>
<dbReference type="GeneID" id="91091799"/>
<evidence type="ECO:0000259" key="3">
    <source>
        <dbReference type="SMART" id="SM00672"/>
    </source>
</evidence>
<feature type="signal peptide" evidence="2">
    <location>
        <begin position="1"/>
        <end position="29"/>
    </location>
</feature>
<dbReference type="AlphaFoldDB" id="A0AAX4JMY2"/>
<protein>
    <recommendedName>
        <fullName evidence="3">Glycosyl transferase CAP10 domain-containing protein</fullName>
    </recommendedName>
</protein>
<name>A0AAX4JMY2_9TREE</name>
<feature type="region of interest" description="Disordered" evidence="1">
    <location>
        <begin position="102"/>
        <end position="147"/>
    </location>
</feature>
<accession>A0AAX4JMY2</accession>
<evidence type="ECO:0000256" key="1">
    <source>
        <dbReference type="SAM" id="MobiDB-lite"/>
    </source>
</evidence>
<organism evidence="4 5">
    <name type="scientific">Kwoniella dendrophila CBS 6074</name>
    <dbReference type="NCBI Taxonomy" id="1295534"/>
    <lineage>
        <taxon>Eukaryota</taxon>
        <taxon>Fungi</taxon>
        <taxon>Dikarya</taxon>
        <taxon>Basidiomycota</taxon>
        <taxon>Agaricomycotina</taxon>
        <taxon>Tremellomycetes</taxon>
        <taxon>Tremellales</taxon>
        <taxon>Cryptococcaceae</taxon>
        <taxon>Kwoniella</taxon>
    </lineage>
</organism>
<dbReference type="InterPro" id="IPR006598">
    <property type="entry name" value="CAP10"/>
</dbReference>
<dbReference type="PANTHER" id="PTHR12203">
    <property type="entry name" value="KDEL LYS-ASP-GLU-LEU CONTAINING - RELATED"/>
    <property type="match status" value="1"/>
</dbReference>
<dbReference type="EMBL" id="CP144098">
    <property type="protein sequence ID" value="WWC86254.1"/>
    <property type="molecule type" value="Genomic_DNA"/>
</dbReference>
<evidence type="ECO:0000313" key="5">
    <source>
        <dbReference type="Proteomes" id="UP001355207"/>
    </source>
</evidence>
<sequence>MAFRIPIPRRGIRSALVLLFLLLSPYLLFKHLSILNGNTVEEDGLPKTNKDLLKNKVENRRDELVIGKPPNSHDQIQLPFGISDRIDDEYIELEDDQDQMLKQKYRNKSKSKFRHGSISDKIEKEEEEGQNNQQDDNNNNNDLDLGADNRNIKRAEHKFLKNGYLVPNPKAPHPIYKLISHSKQLWNKKLNKQSKTLKQAVDEYRRRYERNPPKGFERWWAYAEKNNVQLKDEYDQIYHDLEPFHALPPKKIQSLLKESSELSGMYTISCPGISVTASSGSTKCIYKIVEKGLNEEGRRVAKERAKEQLGLLKDIENLLEPIKIVMYSHDVPWQFVGHEYKGALEDAASVREFFNPDEHEIDTAHLGWASACAPHKPLRHDYDPDVLPNLEGLWTGDKSFVWDHKATMDPCIHPTLTHLVGFLSGHGKGPGPSKELYPVLAMCKTTLHADVLGVSMEAWTEDVGDDPIWDDKKDDRMLWRGKNTGIYFKDGVPWNISQRINLVSKTSQTLGDIPVFKVPSAADNQLEPVGKPNNIPLNNLNDHLMDVAFVDQAIQCDSNVCKQVEQDYKFGSRKDWSQGNQYKYLLDIDGNGWSARFKRLMTTNSVVLKSTIFPEWYTDRIQPWVHYIPIKADLTDLYDVLSFFRGGHDDLAKEIAIQGTKWSKSFWRKEDMVAYQFRLFLEYSRLLANDREEASFHLTGEELKKRSDEDIIITEETVSQDVNDIVQTNGTQFQ</sequence>
<evidence type="ECO:0000256" key="2">
    <source>
        <dbReference type="SAM" id="SignalP"/>
    </source>
</evidence>
<feature type="domain" description="Glycosyl transferase CAP10" evidence="3">
    <location>
        <begin position="419"/>
        <end position="690"/>
    </location>
</feature>
<feature type="compositionally biased region" description="Basic residues" evidence="1">
    <location>
        <begin position="103"/>
        <end position="115"/>
    </location>
</feature>
<dbReference type="InterPro" id="IPR051091">
    <property type="entry name" value="O-Glucosyltr/Glycosyltrsf_90"/>
</dbReference>
<reference evidence="4 5" key="1">
    <citation type="submission" date="2024-01" db="EMBL/GenBank/DDBJ databases">
        <title>Comparative genomics of Cryptococcus and Kwoniella reveals pathogenesis evolution and contrasting modes of karyotype evolution via chromosome fusion or intercentromeric recombination.</title>
        <authorList>
            <person name="Coelho M.A."/>
            <person name="David-Palma M."/>
            <person name="Shea T."/>
            <person name="Bowers K."/>
            <person name="McGinley-Smith S."/>
            <person name="Mohammad A.W."/>
            <person name="Gnirke A."/>
            <person name="Yurkov A.M."/>
            <person name="Nowrousian M."/>
            <person name="Sun S."/>
            <person name="Cuomo C.A."/>
            <person name="Heitman J."/>
        </authorList>
    </citation>
    <scope>NUCLEOTIDE SEQUENCE [LARGE SCALE GENOMIC DNA]</scope>
    <source>
        <strain evidence="4 5">CBS 6074</strain>
    </source>
</reference>